<keyword evidence="6" id="KW-1185">Reference proteome</keyword>
<dbReference type="Proteomes" id="UP000233080">
    <property type="component" value="Unassembled WGS sequence"/>
</dbReference>
<dbReference type="GO" id="GO:0008270">
    <property type="term" value="F:zinc ion binding"/>
    <property type="evidence" value="ECO:0007669"/>
    <property type="project" value="TreeGrafter"/>
</dbReference>
<dbReference type="PANTHER" id="PTHR43880:SF4">
    <property type="entry name" value="ALCOHOL DEHYDROGENASE CLASS-3"/>
    <property type="match status" value="1"/>
</dbReference>
<name>A0A2K5HQD4_COLAP</name>
<evidence type="ECO:0000259" key="4">
    <source>
        <dbReference type="Pfam" id="PF08240"/>
    </source>
</evidence>
<dbReference type="PANTHER" id="PTHR43880">
    <property type="entry name" value="ALCOHOL DEHYDROGENASE"/>
    <property type="match status" value="1"/>
</dbReference>
<dbReference type="GO" id="GO:0051903">
    <property type="term" value="F:S-(hydroxymethyl)glutathione dehydrogenase [NAD(P)+] activity"/>
    <property type="evidence" value="ECO:0007669"/>
    <property type="project" value="TreeGrafter"/>
</dbReference>
<dbReference type="GO" id="GO:0046294">
    <property type="term" value="P:formaldehyde catabolic process"/>
    <property type="evidence" value="ECO:0007669"/>
    <property type="project" value="TreeGrafter"/>
</dbReference>
<dbReference type="Pfam" id="PF08240">
    <property type="entry name" value="ADH_N"/>
    <property type="match status" value="1"/>
</dbReference>
<keyword evidence="2" id="KW-0479">Metal-binding</keyword>
<evidence type="ECO:0000313" key="6">
    <source>
        <dbReference type="Proteomes" id="UP000233080"/>
    </source>
</evidence>
<reference evidence="5" key="2">
    <citation type="submission" date="2025-09" db="UniProtKB">
        <authorList>
            <consortium name="Ensembl"/>
        </authorList>
    </citation>
    <scope>IDENTIFICATION</scope>
</reference>
<reference evidence="5" key="1">
    <citation type="submission" date="2025-08" db="UniProtKB">
        <authorList>
            <consortium name="Ensembl"/>
        </authorList>
    </citation>
    <scope>IDENTIFICATION</scope>
</reference>
<evidence type="ECO:0000313" key="5">
    <source>
        <dbReference type="Ensembl" id="ENSCANP00000006566.1"/>
    </source>
</evidence>
<dbReference type="SUPFAM" id="SSF50129">
    <property type="entry name" value="GroES-like"/>
    <property type="match status" value="1"/>
</dbReference>
<dbReference type="InterPro" id="IPR013154">
    <property type="entry name" value="ADH-like_N"/>
</dbReference>
<evidence type="ECO:0000256" key="3">
    <source>
        <dbReference type="ARBA" id="ARBA00022833"/>
    </source>
</evidence>
<dbReference type="Gene3D" id="3.90.180.10">
    <property type="entry name" value="Medium-chain alcohol dehydrogenases, catalytic domain"/>
    <property type="match status" value="1"/>
</dbReference>
<dbReference type="InterPro" id="IPR011032">
    <property type="entry name" value="GroES-like_sf"/>
</dbReference>
<dbReference type="AlphaFoldDB" id="A0A2K5HQD4"/>
<comment type="subunit">
    <text evidence="1">Homodimer.</text>
</comment>
<keyword evidence="3" id="KW-0862">Zinc</keyword>
<protein>
    <recommendedName>
        <fullName evidence="4">Alcohol dehydrogenase-like N-terminal domain-containing protein</fullName>
    </recommendedName>
</protein>
<evidence type="ECO:0000256" key="1">
    <source>
        <dbReference type="ARBA" id="ARBA00011738"/>
    </source>
</evidence>
<feature type="domain" description="Alcohol dehydrogenase-like N-terminal" evidence="4">
    <location>
        <begin position="33"/>
        <end position="119"/>
    </location>
</feature>
<organism evidence="5 6">
    <name type="scientific">Colobus angolensis palliatus</name>
    <name type="common">Peters' Angolan colobus</name>
    <dbReference type="NCBI Taxonomy" id="336983"/>
    <lineage>
        <taxon>Eukaryota</taxon>
        <taxon>Metazoa</taxon>
        <taxon>Chordata</taxon>
        <taxon>Craniata</taxon>
        <taxon>Vertebrata</taxon>
        <taxon>Euteleostomi</taxon>
        <taxon>Mammalia</taxon>
        <taxon>Eutheria</taxon>
        <taxon>Euarchontoglires</taxon>
        <taxon>Primates</taxon>
        <taxon>Haplorrhini</taxon>
        <taxon>Catarrhini</taxon>
        <taxon>Cercopithecidae</taxon>
        <taxon>Colobinae</taxon>
        <taxon>Colobus</taxon>
    </lineage>
</organism>
<dbReference type="GO" id="GO:0005829">
    <property type="term" value="C:cytosol"/>
    <property type="evidence" value="ECO:0007669"/>
    <property type="project" value="TreeGrafter"/>
</dbReference>
<dbReference type="OMA" id="RVTKFIF"/>
<evidence type="ECO:0000256" key="2">
    <source>
        <dbReference type="ARBA" id="ARBA00022723"/>
    </source>
</evidence>
<dbReference type="Ensembl" id="ENSCANT00000024630.1">
    <property type="protein sequence ID" value="ENSCANP00000006566.1"/>
    <property type="gene ID" value="ENSCANG00000021915.1"/>
</dbReference>
<sequence length="124" mass="13585">NRVIKYKPAVAWETGKPLSIEEIEVAPPKAQEIIATVVCHTNTYTLSGADPKVILGHEGARIVESVGEGVTKLKAGDTVIPLYISQYRECKFDLNPKTFLCRRLRQENLLNPGGGGCSELRLGH</sequence>
<proteinExistence type="predicted"/>
<accession>A0A2K5HQD4</accession>
<dbReference type="STRING" id="336983.ENSCANP00000006566"/>